<name>A0A8J8JT53_9BACT</name>
<feature type="transmembrane region" description="Helical" evidence="1">
    <location>
        <begin position="31"/>
        <end position="51"/>
    </location>
</feature>
<keyword evidence="1" id="KW-0472">Membrane</keyword>
<organism evidence="2 3">
    <name type="scientific">Limnovirga soli</name>
    <dbReference type="NCBI Taxonomy" id="2656915"/>
    <lineage>
        <taxon>Bacteria</taxon>
        <taxon>Pseudomonadati</taxon>
        <taxon>Bacteroidota</taxon>
        <taxon>Chitinophagia</taxon>
        <taxon>Chitinophagales</taxon>
        <taxon>Chitinophagaceae</taxon>
        <taxon>Limnovirga</taxon>
    </lineage>
</organism>
<sequence>MSNDTSSLKEITFSDVAEIIKRQYRFILSKWLIILVVGIGGALLGIAYAWIQPIKYEANLTFSTDEDAQSSSALLGIASQFGFNLGGKSSAFSGENVLALIKSQKIITNSLLKTVPVNNKQERLLNIYLDANGMYKSFSKSPLLKNVSFPVKQDPSTFNRLQDSVLLLVINKIQTEALMVTQPDEKLGIYKVTCLSESELFSKAFAEEVMAQVSDLYILTKTKRAQQTVTILQQRTDSIQRAYNAALYGRAALNDANLNPALQLPTVGIQRKQTDITVLATAYGELLKNLELAKFNLLRETPLIQIIDEPILPLKVVKYSKLFTGIIFAILFTFLLLVILNVKRLSKK</sequence>
<gene>
    <name evidence="2" type="ORF">GD597_08620</name>
</gene>
<dbReference type="PANTHER" id="PTHR32309:SF31">
    <property type="entry name" value="CAPSULAR EXOPOLYSACCHARIDE FAMILY"/>
    <property type="match status" value="1"/>
</dbReference>
<dbReference type="EMBL" id="WHPF01000005">
    <property type="protein sequence ID" value="NNV55518.1"/>
    <property type="molecule type" value="Genomic_DNA"/>
</dbReference>
<dbReference type="Proteomes" id="UP000598971">
    <property type="component" value="Unassembled WGS sequence"/>
</dbReference>
<comment type="caution">
    <text evidence="2">The sequence shown here is derived from an EMBL/GenBank/DDBJ whole genome shotgun (WGS) entry which is preliminary data.</text>
</comment>
<dbReference type="InterPro" id="IPR050445">
    <property type="entry name" value="Bact_polysacc_biosynth/exp"/>
</dbReference>
<proteinExistence type="predicted"/>
<keyword evidence="1" id="KW-1133">Transmembrane helix</keyword>
<protein>
    <submittedName>
        <fullName evidence="2">Lipopolysaccharide biosynthesis protein</fullName>
    </submittedName>
</protein>
<dbReference type="AlphaFoldDB" id="A0A8J8JT53"/>
<evidence type="ECO:0000313" key="3">
    <source>
        <dbReference type="Proteomes" id="UP000598971"/>
    </source>
</evidence>
<evidence type="ECO:0000313" key="2">
    <source>
        <dbReference type="EMBL" id="NNV55518.1"/>
    </source>
</evidence>
<reference evidence="2" key="1">
    <citation type="submission" date="2019-10" db="EMBL/GenBank/DDBJ databases">
        <title>Draft genome sequence of Panacibacter sp. KCS-6.</title>
        <authorList>
            <person name="Yim K.J."/>
        </authorList>
    </citation>
    <scope>NUCLEOTIDE SEQUENCE</scope>
    <source>
        <strain evidence="2">KCS-6</strain>
    </source>
</reference>
<dbReference type="RefSeq" id="WP_171607440.1">
    <property type="nucleotide sequence ID" value="NZ_WHPF01000005.1"/>
</dbReference>
<evidence type="ECO:0000256" key="1">
    <source>
        <dbReference type="SAM" id="Phobius"/>
    </source>
</evidence>
<feature type="transmembrane region" description="Helical" evidence="1">
    <location>
        <begin position="322"/>
        <end position="342"/>
    </location>
</feature>
<keyword evidence="3" id="KW-1185">Reference proteome</keyword>
<keyword evidence="1" id="KW-0812">Transmembrane</keyword>
<accession>A0A8J8JT53</accession>
<dbReference type="PANTHER" id="PTHR32309">
    <property type="entry name" value="TYROSINE-PROTEIN KINASE"/>
    <property type="match status" value="1"/>
</dbReference>